<dbReference type="GO" id="GO:0046872">
    <property type="term" value="F:metal ion binding"/>
    <property type="evidence" value="ECO:0007669"/>
    <property type="project" value="UniProtKB-KW"/>
</dbReference>
<feature type="domain" description="EngB-type G" evidence="10">
    <location>
        <begin position="22"/>
        <end position="193"/>
    </location>
</feature>
<proteinExistence type="inferred from homology"/>
<sequence>MNKNNVSLTISAGFSEQLIRDGLYQIAFSGRSNVGKSSLINKLLNRKNFARVSGMPGKTITINYYNIDGKIYFVDLPGYGYAQRSNEEQLKWSNLVEAYFEENDKLKAVIQLIDIKVGATKDDINMFTWMNYHDIPYIVAATKSDKLTKAILKINLDELRNSDIIRPGTKVIPFSSLTGEGSGNVWSEILNNL</sequence>
<dbReference type="HAMAP" id="MF_00321">
    <property type="entry name" value="GTPase_EngB"/>
    <property type="match status" value="1"/>
</dbReference>
<dbReference type="GO" id="GO:0000917">
    <property type="term" value="P:division septum assembly"/>
    <property type="evidence" value="ECO:0007669"/>
    <property type="project" value="UniProtKB-KW"/>
</dbReference>
<evidence type="ECO:0000256" key="8">
    <source>
        <dbReference type="ARBA" id="ARBA00023210"/>
    </source>
</evidence>
<dbReference type="InterPro" id="IPR019987">
    <property type="entry name" value="GTP-bd_ribosome_bio_YsxC"/>
</dbReference>
<dbReference type="EMBL" id="VSSQ01026513">
    <property type="protein sequence ID" value="MPM75265.1"/>
    <property type="molecule type" value="Genomic_DNA"/>
</dbReference>
<evidence type="ECO:0000256" key="5">
    <source>
        <dbReference type="ARBA" id="ARBA00022741"/>
    </source>
</evidence>
<evidence type="ECO:0000256" key="3">
    <source>
        <dbReference type="ARBA" id="ARBA00022618"/>
    </source>
</evidence>
<dbReference type="InterPro" id="IPR027417">
    <property type="entry name" value="P-loop_NTPase"/>
</dbReference>
<dbReference type="InterPro" id="IPR030393">
    <property type="entry name" value="G_ENGB_dom"/>
</dbReference>
<evidence type="ECO:0000259" key="10">
    <source>
        <dbReference type="PROSITE" id="PS51706"/>
    </source>
</evidence>
<evidence type="ECO:0000256" key="4">
    <source>
        <dbReference type="ARBA" id="ARBA00022723"/>
    </source>
</evidence>
<keyword evidence="7" id="KW-0342">GTP-binding</keyword>
<dbReference type="Pfam" id="PF01926">
    <property type="entry name" value="MMR_HSR1"/>
    <property type="match status" value="1"/>
</dbReference>
<evidence type="ECO:0000313" key="11">
    <source>
        <dbReference type="EMBL" id="MPM75265.1"/>
    </source>
</evidence>
<dbReference type="SUPFAM" id="SSF52540">
    <property type="entry name" value="P-loop containing nucleoside triphosphate hydrolases"/>
    <property type="match status" value="1"/>
</dbReference>
<evidence type="ECO:0000256" key="1">
    <source>
        <dbReference type="ARBA" id="ARBA00001946"/>
    </source>
</evidence>
<evidence type="ECO:0000256" key="9">
    <source>
        <dbReference type="ARBA" id="ARBA00023306"/>
    </source>
</evidence>
<comment type="cofactor">
    <cofactor evidence="1">
        <name>Mg(2+)</name>
        <dbReference type="ChEBI" id="CHEBI:18420"/>
    </cofactor>
</comment>
<accession>A0A645CEC9</accession>
<dbReference type="PANTHER" id="PTHR11649:SF13">
    <property type="entry name" value="ENGB-TYPE G DOMAIN-CONTAINING PROTEIN"/>
    <property type="match status" value="1"/>
</dbReference>
<dbReference type="Gene3D" id="3.40.50.300">
    <property type="entry name" value="P-loop containing nucleotide triphosphate hydrolases"/>
    <property type="match status" value="1"/>
</dbReference>
<keyword evidence="3" id="KW-0132">Cell division</keyword>
<dbReference type="InterPro" id="IPR006073">
    <property type="entry name" value="GTP-bd"/>
</dbReference>
<reference evidence="11" key="1">
    <citation type="submission" date="2019-08" db="EMBL/GenBank/DDBJ databases">
        <authorList>
            <person name="Kucharzyk K."/>
            <person name="Murdoch R.W."/>
            <person name="Higgins S."/>
            <person name="Loffler F."/>
        </authorList>
    </citation>
    <scope>NUCLEOTIDE SEQUENCE</scope>
</reference>
<keyword evidence="9" id="KW-0131">Cell cycle</keyword>
<dbReference type="PANTHER" id="PTHR11649">
    <property type="entry name" value="MSS1/TRME-RELATED GTP-BINDING PROTEIN"/>
    <property type="match status" value="1"/>
</dbReference>
<dbReference type="CDD" id="cd01876">
    <property type="entry name" value="YihA_EngB"/>
    <property type="match status" value="1"/>
</dbReference>
<keyword evidence="6" id="KW-0460">Magnesium</keyword>
<name>A0A645CEC9_9ZZZZ</name>
<protein>
    <submittedName>
        <fullName evidence="11">Putative GTP-binding protein EngB</fullName>
    </submittedName>
</protein>
<keyword evidence="4" id="KW-0479">Metal-binding</keyword>
<dbReference type="PROSITE" id="PS51706">
    <property type="entry name" value="G_ENGB"/>
    <property type="match status" value="1"/>
</dbReference>
<gene>
    <name evidence="11" type="primary">engB_29</name>
    <name evidence="11" type="ORF">SDC9_122257</name>
</gene>
<dbReference type="GO" id="GO:0005525">
    <property type="term" value="F:GTP binding"/>
    <property type="evidence" value="ECO:0007669"/>
    <property type="project" value="UniProtKB-KW"/>
</dbReference>
<keyword evidence="8" id="KW-0717">Septation</keyword>
<keyword evidence="5" id="KW-0547">Nucleotide-binding</keyword>
<comment type="similarity">
    <text evidence="2">Belongs to the TRAFAC class TrmE-Era-EngA-EngB-Septin-like GTPase superfamily. EngB GTPase family.</text>
</comment>
<dbReference type="NCBIfam" id="TIGR03598">
    <property type="entry name" value="GTPase_YsxC"/>
    <property type="match status" value="1"/>
</dbReference>
<dbReference type="GO" id="GO:0005829">
    <property type="term" value="C:cytosol"/>
    <property type="evidence" value="ECO:0007669"/>
    <property type="project" value="TreeGrafter"/>
</dbReference>
<evidence type="ECO:0000256" key="7">
    <source>
        <dbReference type="ARBA" id="ARBA00023134"/>
    </source>
</evidence>
<organism evidence="11">
    <name type="scientific">bioreactor metagenome</name>
    <dbReference type="NCBI Taxonomy" id="1076179"/>
    <lineage>
        <taxon>unclassified sequences</taxon>
        <taxon>metagenomes</taxon>
        <taxon>ecological metagenomes</taxon>
    </lineage>
</organism>
<dbReference type="AlphaFoldDB" id="A0A645CEC9"/>
<comment type="caution">
    <text evidence="11">The sequence shown here is derived from an EMBL/GenBank/DDBJ whole genome shotgun (WGS) entry which is preliminary data.</text>
</comment>
<evidence type="ECO:0000256" key="6">
    <source>
        <dbReference type="ARBA" id="ARBA00022842"/>
    </source>
</evidence>
<evidence type="ECO:0000256" key="2">
    <source>
        <dbReference type="ARBA" id="ARBA00009638"/>
    </source>
</evidence>